<dbReference type="InterPro" id="IPR018957">
    <property type="entry name" value="Znf_C3HC4_RING-type"/>
</dbReference>
<dbReference type="PROSITE" id="PS00518">
    <property type="entry name" value="ZF_RING_1"/>
    <property type="match status" value="1"/>
</dbReference>
<dbReference type="PANTHER" id="PTHR12983">
    <property type="entry name" value="RING FINGER 10 FAMILY MEMBER"/>
    <property type="match status" value="1"/>
</dbReference>
<feature type="compositionally biased region" description="Basic and acidic residues" evidence="10">
    <location>
        <begin position="1"/>
        <end position="11"/>
    </location>
</feature>
<dbReference type="PROSITE" id="PS50089">
    <property type="entry name" value="ZF_RING_2"/>
    <property type="match status" value="1"/>
</dbReference>
<reference evidence="12" key="1">
    <citation type="submission" date="2023-03" db="EMBL/GenBank/DDBJ databases">
        <title>Chromosome-level genomes of two armyworms, Mythimna separata and Mythimna loreyi, provide insights into the biosynthesis and reception of sex pheromones.</title>
        <authorList>
            <person name="Zhao H."/>
        </authorList>
    </citation>
    <scope>NUCLEOTIDE SEQUENCE</scope>
    <source>
        <strain evidence="12">BeijingLab</strain>
        <tissue evidence="12">Pupa</tissue>
    </source>
</reference>
<feature type="region of interest" description="Disordered" evidence="10">
    <location>
        <begin position="406"/>
        <end position="437"/>
    </location>
</feature>
<evidence type="ECO:0000256" key="4">
    <source>
        <dbReference type="ARBA" id="ARBA00022723"/>
    </source>
</evidence>
<evidence type="ECO:0000313" key="12">
    <source>
        <dbReference type="EMBL" id="KAJ8722556.1"/>
    </source>
</evidence>
<protein>
    <recommendedName>
        <fullName evidence="7">E3 ubiquitin-protein ligase RNF10</fullName>
    </recommendedName>
    <alternativeName>
        <fullName evidence="8">RING finger protein 10</fullName>
    </alternativeName>
</protein>
<feature type="domain" description="RING-type" evidence="11">
    <location>
        <begin position="196"/>
        <end position="238"/>
    </location>
</feature>
<dbReference type="InterPro" id="IPR039739">
    <property type="entry name" value="MAG2/RNF10"/>
</dbReference>
<evidence type="ECO:0000256" key="8">
    <source>
        <dbReference type="ARBA" id="ARBA00035390"/>
    </source>
</evidence>
<dbReference type="AlphaFoldDB" id="A0AAD7YMR9"/>
<dbReference type="SMART" id="SM00184">
    <property type="entry name" value="RING"/>
    <property type="match status" value="1"/>
</dbReference>
<keyword evidence="6" id="KW-0862">Zinc</keyword>
<keyword evidence="4" id="KW-0479">Metal-binding</keyword>
<dbReference type="GO" id="GO:0000976">
    <property type="term" value="F:transcription cis-regulatory region binding"/>
    <property type="evidence" value="ECO:0007669"/>
    <property type="project" value="TreeGrafter"/>
</dbReference>
<name>A0AAD7YMR9_MYTSE</name>
<comment type="subcellular location">
    <subcellularLocation>
        <location evidence="1">Cytoplasm</location>
    </subcellularLocation>
</comment>
<feature type="region of interest" description="Disordered" evidence="10">
    <location>
        <begin position="649"/>
        <end position="685"/>
    </location>
</feature>
<feature type="region of interest" description="Disordered" evidence="10">
    <location>
        <begin position="1"/>
        <end position="106"/>
    </location>
</feature>
<feature type="region of interest" description="Disordered" evidence="10">
    <location>
        <begin position="608"/>
        <end position="631"/>
    </location>
</feature>
<comment type="caution">
    <text evidence="12">The sequence shown here is derived from an EMBL/GenBank/DDBJ whole genome shotgun (WGS) entry which is preliminary data.</text>
</comment>
<dbReference type="EMBL" id="JARGEI010000012">
    <property type="protein sequence ID" value="KAJ8722556.1"/>
    <property type="molecule type" value="Genomic_DNA"/>
</dbReference>
<evidence type="ECO:0000256" key="7">
    <source>
        <dbReference type="ARBA" id="ARBA00035131"/>
    </source>
</evidence>
<organism evidence="12 13">
    <name type="scientific">Mythimna separata</name>
    <name type="common">Oriental armyworm</name>
    <name type="synonym">Pseudaletia separata</name>
    <dbReference type="NCBI Taxonomy" id="271217"/>
    <lineage>
        <taxon>Eukaryota</taxon>
        <taxon>Metazoa</taxon>
        <taxon>Ecdysozoa</taxon>
        <taxon>Arthropoda</taxon>
        <taxon>Hexapoda</taxon>
        <taxon>Insecta</taxon>
        <taxon>Pterygota</taxon>
        <taxon>Neoptera</taxon>
        <taxon>Endopterygota</taxon>
        <taxon>Lepidoptera</taxon>
        <taxon>Glossata</taxon>
        <taxon>Ditrysia</taxon>
        <taxon>Noctuoidea</taxon>
        <taxon>Noctuidae</taxon>
        <taxon>Noctuinae</taxon>
        <taxon>Hadenini</taxon>
        <taxon>Mythimna</taxon>
    </lineage>
</organism>
<evidence type="ECO:0000256" key="5">
    <source>
        <dbReference type="ARBA" id="ARBA00022771"/>
    </source>
</evidence>
<sequence length="752" mass="84243">MLEESRMDKKSLNRSSQPQSRASAIDCKKNTDLTQRPWPRSNKKREGPGSAPKNEPGRKNVPTQRGRGQFDRRTRARGPAGYPMGGTASPRLEGDDEPEIGSVFVPGSKKRNLNHLLNFMYPTRGILEHRGPQLRRPGPQYRGPSRHEHDLYLRAYCQFVVKEDGDYKPNLLDPDIPIKWEHIEEIVVRGTGRTECPICLGPPAAGRVDLCGHVYCWACVLHYAATHEKQPPPCPVCTTPLHVKDMKPTRIVQWGSPAEEVTMRLVRRLRGSSTVEMAPPRGQVIEALPSILPLENIDEAPFCKMFSATKQQVHDILKRERDEIEKQILAEIDTTEVVFLEQALELLKFKEENINARFNEPKVTEEEEIEDAVPTVYEKQEVNQNKLDWFDVNDEGGAACADVMPKAKEDDIENEDADPSIHEKREDNQNNPDWFDGNDQRGAACVDIIQNNMEGLDLNSVDSNLNPDAPAFEIDDMQPLEFPLVECQPQEAKQIEDNAITDIDKLNQAKYFYFYQAEDGQQVFLNSLNVRILNASWGVLAAAPQVIRGRVLHRETFSLNEQTRKHMPCTAHLPLFCAYDVVELELQPPFVTNSALQNFTGELDRRAQVRARQERDERRRERAYRRAMEGPPKPDFFSDVVFPPAAASFSSPPLDPGPLTSFINSSPSTSVGSPPSGPSFAKMASTSGTWRVRAAAPAPPAPPADDEVSAPRSLVLSDAIEAALHAASSPSTKKNKKSKQKVLFTTGMQRTA</sequence>
<evidence type="ECO:0000256" key="2">
    <source>
        <dbReference type="ARBA" id="ARBA00008117"/>
    </source>
</evidence>
<dbReference type="PANTHER" id="PTHR12983:SF9">
    <property type="entry name" value="E3 UBIQUITIN-PROTEIN LIGASE RNF10"/>
    <property type="match status" value="1"/>
</dbReference>
<comment type="similarity">
    <text evidence="2">Belongs to the RNF10 family.</text>
</comment>
<feature type="compositionally biased region" description="Low complexity" evidence="10">
    <location>
        <begin position="665"/>
        <end position="674"/>
    </location>
</feature>
<feature type="compositionally biased region" description="Basic and acidic residues" evidence="10">
    <location>
        <begin position="608"/>
        <end position="628"/>
    </location>
</feature>
<dbReference type="InterPro" id="IPR001841">
    <property type="entry name" value="Znf_RING"/>
</dbReference>
<evidence type="ECO:0000259" key="11">
    <source>
        <dbReference type="PROSITE" id="PS50089"/>
    </source>
</evidence>
<dbReference type="InterPro" id="IPR017907">
    <property type="entry name" value="Znf_RING_CS"/>
</dbReference>
<dbReference type="GO" id="GO:0008270">
    <property type="term" value="F:zinc ion binding"/>
    <property type="evidence" value="ECO:0007669"/>
    <property type="project" value="UniProtKB-KW"/>
</dbReference>
<proteinExistence type="inferred from homology"/>
<keyword evidence="13" id="KW-1185">Reference proteome</keyword>
<dbReference type="Gene3D" id="3.30.40.10">
    <property type="entry name" value="Zinc/RING finger domain, C3HC4 (zinc finger)"/>
    <property type="match status" value="1"/>
</dbReference>
<evidence type="ECO:0000256" key="6">
    <source>
        <dbReference type="ARBA" id="ARBA00022833"/>
    </source>
</evidence>
<accession>A0AAD7YMR9</accession>
<dbReference type="InterPro" id="IPR013083">
    <property type="entry name" value="Znf_RING/FYVE/PHD"/>
</dbReference>
<dbReference type="GO" id="GO:0005737">
    <property type="term" value="C:cytoplasm"/>
    <property type="evidence" value="ECO:0007669"/>
    <property type="project" value="UniProtKB-SubCell"/>
</dbReference>
<keyword evidence="5 9" id="KW-0863">Zinc-finger</keyword>
<keyword evidence="3" id="KW-0963">Cytoplasm</keyword>
<evidence type="ECO:0000313" key="13">
    <source>
        <dbReference type="Proteomes" id="UP001231518"/>
    </source>
</evidence>
<feature type="compositionally biased region" description="Basic and acidic residues" evidence="10">
    <location>
        <begin position="419"/>
        <end position="428"/>
    </location>
</feature>
<dbReference type="GO" id="GO:0005634">
    <property type="term" value="C:nucleus"/>
    <property type="evidence" value="ECO:0007669"/>
    <property type="project" value="UniProtKB-ARBA"/>
</dbReference>
<feature type="compositionally biased region" description="Polar residues" evidence="10">
    <location>
        <begin position="13"/>
        <end position="22"/>
    </location>
</feature>
<evidence type="ECO:0000256" key="1">
    <source>
        <dbReference type="ARBA" id="ARBA00004496"/>
    </source>
</evidence>
<evidence type="ECO:0000256" key="10">
    <source>
        <dbReference type="SAM" id="MobiDB-lite"/>
    </source>
</evidence>
<feature type="region of interest" description="Disordered" evidence="10">
    <location>
        <begin position="693"/>
        <end position="712"/>
    </location>
</feature>
<evidence type="ECO:0000256" key="9">
    <source>
        <dbReference type="PROSITE-ProRule" id="PRU00175"/>
    </source>
</evidence>
<dbReference type="Pfam" id="PF00097">
    <property type="entry name" value="zf-C3HC4"/>
    <property type="match status" value="1"/>
</dbReference>
<dbReference type="GO" id="GO:0045944">
    <property type="term" value="P:positive regulation of transcription by RNA polymerase II"/>
    <property type="evidence" value="ECO:0007669"/>
    <property type="project" value="TreeGrafter"/>
</dbReference>
<dbReference type="SUPFAM" id="SSF57850">
    <property type="entry name" value="RING/U-box"/>
    <property type="match status" value="1"/>
</dbReference>
<gene>
    <name evidence="12" type="ORF">PYW07_003736</name>
</gene>
<evidence type="ECO:0000256" key="3">
    <source>
        <dbReference type="ARBA" id="ARBA00022490"/>
    </source>
</evidence>
<dbReference type="Proteomes" id="UP001231518">
    <property type="component" value="Chromosome 15"/>
</dbReference>
<feature type="region of interest" description="Disordered" evidence="10">
    <location>
        <begin position="725"/>
        <end position="752"/>
    </location>
</feature>